<keyword evidence="2" id="KW-0732">Signal</keyword>
<reference evidence="3 4" key="1">
    <citation type="submission" date="2018-06" db="EMBL/GenBank/DDBJ databases">
        <title>Genomic Encyclopedia of Type Strains, Phase III (KMG-III): the genomes of soil and plant-associated and newly described type strains.</title>
        <authorList>
            <person name="Whitman W."/>
        </authorList>
    </citation>
    <scope>NUCLEOTIDE SEQUENCE [LARGE SCALE GENOMIC DNA]</scope>
    <source>
        <strain evidence="3 4">CECT 9025</strain>
    </source>
</reference>
<feature type="chain" id="PRO_5016367541" evidence="2">
    <location>
        <begin position="22"/>
        <end position="248"/>
    </location>
</feature>
<dbReference type="InterPro" id="IPR022472">
    <property type="entry name" value="VPLPA-CTERM"/>
</dbReference>
<keyword evidence="4" id="KW-1185">Reference proteome</keyword>
<organism evidence="3 4">
    <name type="scientific">Pseudoroseicyclus aestuarii</name>
    <dbReference type="NCBI Taxonomy" id="1795041"/>
    <lineage>
        <taxon>Bacteria</taxon>
        <taxon>Pseudomonadati</taxon>
        <taxon>Pseudomonadota</taxon>
        <taxon>Alphaproteobacteria</taxon>
        <taxon>Rhodobacterales</taxon>
        <taxon>Paracoccaceae</taxon>
        <taxon>Pseudoroseicyclus</taxon>
    </lineage>
</organism>
<evidence type="ECO:0000256" key="2">
    <source>
        <dbReference type="SAM" id="SignalP"/>
    </source>
</evidence>
<keyword evidence="1" id="KW-0472">Membrane</keyword>
<keyword evidence="1" id="KW-1133">Transmembrane helix</keyword>
<dbReference type="NCBIfam" id="NF038125">
    <property type="entry name" value="PEP_CTERM_THxN"/>
    <property type="match status" value="1"/>
</dbReference>
<feature type="signal peptide" evidence="2">
    <location>
        <begin position="1"/>
        <end position="21"/>
    </location>
</feature>
<feature type="transmembrane region" description="Helical" evidence="1">
    <location>
        <begin position="223"/>
        <end position="242"/>
    </location>
</feature>
<evidence type="ECO:0000313" key="4">
    <source>
        <dbReference type="Proteomes" id="UP000248311"/>
    </source>
</evidence>
<comment type="caution">
    <text evidence="3">The sequence shown here is derived from an EMBL/GenBank/DDBJ whole genome shotgun (WGS) entry which is preliminary data.</text>
</comment>
<keyword evidence="1" id="KW-0812">Transmembrane</keyword>
<proteinExistence type="predicted"/>
<dbReference type="EMBL" id="QJTE01000002">
    <property type="protein sequence ID" value="PYE84542.1"/>
    <property type="molecule type" value="Genomic_DNA"/>
</dbReference>
<sequence>MFTRFAFAGAALLLTTAAANAASLTSVGGSWTSASAEGGSVYDLGGVGSDRIIWGNPTRGTGPSGYGFAGADTPLDDITQGTRFSLGTFTHYNNAIATTGSRTKGQQASIDSAQLRVDYSLNFEGEARSYSSTFDFAHDETRNQDAVCANGANGTGINAGGCADKVTLLRNDSLSDTFRIGDRLYTLDITGLGIDDAIWTAEGKQTSAGLTGVFTYVGDVAPIPLPAGGALLLGALGGLGLLRRRKTA</sequence>
<evidence type="ECO:0000313" key="3">
    <source>
        <dbReference type="EMBL" id="PYE84542.1"/>
    </source>
</evidence>
<dbReference type="NCBIfam" id="TIGR03370">
    <property type="entry name" value="VPLPA-CTERM"/>
    <property type="match status" value="1"/>
</dbReference>
<name>A0A318SSN0_9RHOB</name>
<accession>A0A318SSN0</accession>
<dbReference type="RefSeq" id="WP_181418577.1">
    <property type="nucleotide sequence ID" value="NZ_QJTE01000002.1"/>
</dbReference>
<dbReference type="Proteomes" id="UP000248311">
    <property type="component" value="Unassembled WGS sequence"/>
</dbReference>
<dbReference type="NCBIfam" id="NF038131">
    <property type="entry name" value="choice_anch_K"/>
    <property type="match status" value="1"/>
</dbReference>
<evidence type="ECO:0000256" key="1">
    <source>
        <dbReference type="SAM" id="Phobius"/>
    </source>
</evidence>
<protein>
    <submittedName>
        <fullName evidence="3">Putative secreted protein</fullName>
    </submittedName>
</protein>
<dbReference type="AlphaFoldDB" id="A0A318SSN0"/>
<dbReference type="InterPro" id="IPR047995">
    <property type="entry name" value="Choice_anch_K"/>
</dbReference>
<gene>
    <name evidence="3" type="ORF">DFP88_102343</name>
</gene>